<evidence type="ECO:0000256" key="8">
    <source>
        <dbReference type="SAM" id="MobiDB-lite"/>
    </source>
</evidence>
<dbReference type="SMART" id="SM00355">
    <property type="entry name" value="ZnF_C2H2"/>
    <property type="match status" value="7"/>
</dbReference>
<evidence type="ECO:0000256" key="7">
    <source>
        <dbReference type="ARBA" id="ARBA00023242"/>
    </source>
</evidence>
<dbReference type="PANTHER" id="PTHR24404">
    <property type="entry name" value="ZINC FINGER PROTEIN"/>
    <property type="match status" value="1"/>
</dbReference>
<dbReference type="FunCoup" id="A0A419PYN0">
    <property type="interactions" value="145"/>
</dbReference>
<feature type="domain" description="C2H2-type" evidence="10">
    <location>
        <begin position="191"/>
        <end position="219"/>
    </location>
</feature>
<dbReference type="Gene3D" id="3.30.160.60">
    <property type="entry name" value="Classic Zinc Finger"/>
    <property type="match status" value="4"/>
</dbReference>
<dbReference type="PROSITE" id="PS50157">
    <property type="entry name" value="ZINC_FINGER_C2H2_2"/>
    <property type="match status" value="6"/>
</dbReference>
<proteinExistence type="predicted"/>
<keyword evidence="4" id="KW-0863">Zinc-finger</keyword>
<feature type="domain" description="C2H2-type" evidence="10">
    <location>
        <begin position="253"/>
        <end position="281"/>
    </location>
</feature>
<dbReference type="Pfam" id="PF13913">
    <property type="entry name" value="zf-C2HC_2"/>
    <property type="match status" value="1"/>
</dbReference>
<evidence type="ECO:0000256" key="3">
    <source>
        <dbReference type="ARBA" id="ARBA00022737"/>
    </source>
</evidence>
<evidence type="ECO:0000256" key="9">
    <source>
        <dbReference type="SAM" id="SignalP"/>
    </source>
</evidence>
<dbReference type="AlphaFoldDB" id="A0A419PYN0"/>
<reference evidence="11 12" key="2">
    <citation type="journal article" date="2021" name="Genomics">
        <title>High-quality reference genome for Clonorchis sinensis.</title>
        <authorList>
            <person name="Young N.D."/>
            <person name="Stroehlein A.J."/>
            <person name="Kinkar L."/>
            <person name="Wang T."/>
            <person name="Sohn W.M."/>
            <person name="Chang B.C.H."/>
            <person name="Kaur P."/>
            <person name="Weisz D."/>
            <person name="Dudchenko O."/>
            <person name="Aiden E.L."/>
            <person name="Korhonen P.K."/>
            <person name="Gasser R.B."/>
        </authorList>
    </citation>
    <scope>NUCLEOTIDE SEQUENCE [LARGE SCALE GENOMIC DNA]</scope>
    <source>
        <strain evidence="11">Cs-k2</strain>
    </source>
</reference>
<dbReference type="Pfam" id="PF00096">
    <property type="entry name" value="zf-C2H2"/>
    <property type="match status" value="2"/>
</dbReference>
<keyword evidence="5" id="KW-0862">Zinc</keyword>
<dbReference type="GO" id="GO:0006357">
    <property type="term" value="P:regulation of transcription by RNA polymerase II"/>
    <property type="evidence" value="ECO:0007669"/>
    <property type="project" value="TreeGrafter"/>
</dbReference>
<evidence type="ECO:0000256" key="4">
    <source>
        <dbReference type="ARBA" id="ARBA00022771"/>
    </source>
</evidence>
<gene>
    <name evidence="11" type="ORF">CSKR_107439</name>
</gene>
<feature type="domain" description="C2H2-type" evidence="10">
    <location>
        <begin position="130"/>
        <end position="158"/>
    </location>
</feature>
<dbReference type="GO" id="GO:0008270">
    <property type="term" value="F:zinc ion binding"/>
    <property type="evidence" value="ECO:0007669"/>
    <property type="project" value="UniProtKB-KW"/>
</dbReference>
<evidence type="ECO:0000256" key="2">
    <source>
        <dbReference type="ARBA" id="ARBA00022723"/>
    </source>
</evidence>
<dbReference type="GO" id="GO:0000978">
    <property type="term" value="F:RNA polymerase II cis-regulatory region sequence-specific DNA binding"/>
    <property type="evidence" value="ECO:0007669"/>
    <property type="project" value="TreeGrafter"/>
</dbReference>
<dbReference type="GO" id="GO:0005634">
    <property type="term" value="C:nucleus"/>
    <property type="evidence" value="ECO:0007669"/>
    <property type="project" value="UniProtKB-SubCell"/>
</dbReference>
<evidence type="ECO:0000313" key="12">
    <source>
        <dbReference type="Proteomes" id="UP000286415"/>
    </source>
</evidence>
<protein>
    <recommendedName>
        <fullName evidence="10">C2H2-type domain-containing protein</fullName>
    </recommendedName>
</protein>
<evidence type="ECO:0000256" key="5">
    <source>
        <dbReference type="ARBA" id="ARBA00022833"/>
    </source>
</evidence>
<dbReference type="InterPro" id="IPR036236">
    <property type="entry name" value="Znf_C2H2_sf"/>
</dbReference>
<dbReference type="STRING" id="79923.A0A419PYN0"/>
<dbReference type="PROSITE" id="PS00028">
    <property type="entry name" value="ZINC_FINGER_C2H2_1"/>
    <property type="match status" value="6"/>
</dbReference>
<feature type="signal peptide" evidence="9">
    <location>
        <begin position="1"/>
        <end position="17"/>
    </location>
</feature>
<reference evidence="11 12" key="1">
    <citation type="journal article" date="2018" name="Biotechnol. Adv.">
        <title>Improved genomic resources and new bioinformatic workflow for the carcinogenic parasite Clonorchis sinensis: Biotechnological implications.</title>
        <authorList>
            <person name="Wang D."/>
            <person name="Korhonen P.K."/>
            <person name="Gasser R.B."/>
            <person name="Young N.D."/>
        </authorList>
    </citation>
    <scope>NUCLEOTIDE SEQUENCE [LARGE SCALE GENOMIC DNA]</scope>
    <source>
        <strain evidence="11">Cs-k2</strain>
    </source>
</reference>
<keyword evidence="3" id="KW-0677">Repeat</keyword>
<comment type="caution">
    <text evidence="11">The sequence shown here is derived from an EMBL/GenBank/DDBJ whole genome shotgun (WGS) entry which is preliminary data.</text>
</comment>
<evidence type="ECO:0000256" key="6">
    <source>
        <dbReference type="ARBA" id="ARBA00023125"/>
    </source>
</evidence>
<dbReference type="OrthoDB" id="6591996at2759"/>
<feature type="domain" description="C2H2-type" evidence="10">
    <location>
        <begin position="163"/>
        <end position="190"/>
    </location>
</feature>
<keyword evidence="7" id="KW-0539">Nucleus</keyword>
<dbReference type="PANTHER" id="PTHR24404:SF114">
    <property type="entry name" value="KLUMPFUSS, ISOFORM B-RELATED"/>
    <property type="match status" value="1"/>
</dbReference>
<keyword evidence="12" id="KW-1185">Reference proteome</keyword>
<dbReference type="InterPro" id="IPR013087">
    <property type="entry name" value="Znf_C2H2_type"/>
</dbReference>
<feature type="domain" description="C2H2-type" evidence="10">
    <location>
        <begin position="225"/>
        <end position="252"/>
    </location>
</feature>
<evidence type="ECO:0000256" key="1">
    <source>
        <dbReference type="ARBA" id="ARBA00004123"/>
    </source>
</evidence>
<feature type="compositionally biased region" description="Polar residues" evidence="8">
    <location>
        <begin position="41"/>
        <end position="58"/>
    </location>
</feature>
<dbReference type="Proteomes" id="UP000286415">
    <property type="component" value="Unassembled WGS sequence"/>
</dbReference>
<sequence length="298" mass="33942">MWRLSIRLLFWLTKSDMMHLECGEQPSSASTHATVPLSIGENATSPRHFNVDELSNSESEGEAAEKQNARCCACGLQFASLNEVGKHLTEHHFKNVAFKKLHACKTCGKLYAYASLLKRHSFAHDSAQMFSCYICGRKFENRDSLDTHTKNKHPAGDQNLSALKCPICNKLFGFPSNLDRHVRTHSDSRCHRCADCGMEFEDAGTLHRHKFTSHSSMSTREVLNHECSVCKRWFAYKSQLQRHSSVHSGKHQYACTLCDRSYPHAAGLREHEHTEHRERQPVVDVSERISEQQSESKN</sequence>
<dbReference type="GO" id="GO:0003700">
    <property type="term" value="F:DNA-binding transcription factor activity"/>
    <property type="evidence" value="ECO:0007669"/>
    <property type="project" value="TreeGrafter"/>
</dbReference>
<name>A0A419PYN0_CLOSI</name>
<dbReference type="EMBL" id="NIRI02000013">
    <property type="protein sequence ID" value="KAG5452894.1"/>
    <property type="molecule type" value="Genomic_DNA"/>
</dbReference>
<feature type="region of interest" description="Disordered" evidence="8">
    <location>
        <begin position="269"/>
        <end position="298"/>
    </location>
</feature>
<feature type="chain" id="PRO_5043388846" description="C2H2-type domain-containing protein" evidence="9">
    <location>
        <begin position="18"/>
        <end position="298"/>
    </location>
</feature>
<dbReference type="InParanoid" id="A0A419PYN0"/>
<organism evidence="11 12">
    <name type="scientific">Clonorchis sinensis</name>
    <name type="common">Chinese liver fluke</name>
    <dbReference type="NCBI Taxonomy" id="79923"/>
    <lineage>
        <taxon>Eukaryota</taxon>
        <taxon>Metazoa</taxon>
        <taxon>Spiralia</taxon>
        <taxon>Lophotrochozoa</taxon>
        <taxon>Platyhelminthes</taxon>
        <taxon>Trematoda</taxon>
        <taxon>Digenea</taxon>
        <taxon>Opisthorchiida</taxon>
        <taxon>Opisthorchiata</taxon>
        <taxon>Opisthorchiidae</taxon>
        <taxon>Clonorchis</taxon>
    </lineage>
</organism>
<accession>A0A419PYN0</accession>
<feature type="domain" description="C2H2-type" evidence="10">
    <location>
        <begin position="102"/>
        <end position="129"/>
    </location>
</feature>
<evidence type="ECO:0000313" key="11">
    <source>
        <dbReference type="EMBL" id="KAG5452894.1"/>
    </source>
</evidence>
<keyword evidence="9" id="KW-0732">Signal</keyword>
<dbReference type="SUPFAM" id="SSF57667">
    <property type="entry name" value="beta-beta-alpha zinc fingers"/>
    <property type="match status" value="3"/>
</dbReference>
<dbReference type="InterPro" id="IPR050589">
    <property type="entry name" value="Ikaros_C2H2-ZF"/>
</dbReference>
<comment type="subcellular location">
    <subcellularLocation>
        <location evidence="1">Nucleus</location>
    </subcellularLocation>
</comment>
<evidence type="ECO:0000259" key="10">
    <source>
        <dbReference type="PROSITE" id="PS50157"/>
    </source>
</evidence>
<keyword evidence="2" id="KW-0479">Metal-binding</keyword>
<keyword evidence="6" id="KW-0238">DNA-binding</keyword>
<feature type="region of interest" description="Disordered" evidence="8">
    <location>
        <begin position="41"/>
        <end position="60"/>
    </location>
</feature>